<sequence length="176" mass="19851">MMDLDNDSTAVCLSYLIKLWIRNRKPSLLGTSIPHSAINEVAEMVRSEEMIMGGQRSSLTTAAADQPAEDRAGSLIGQLPSCSRSILLWTLDLLVQVLDESSKNKQSAHALSRIFAPTLYNENELFVDGTNGWPSNLEHLRFVKNMTKFTMCAINWRRRLTSQFRKNSGKDRIVSY</sequence>
<feature type="domain" description="Rho-GAP" evidence="1">
    <location>
        <begin position="1"/>
        <end position="161"/>
    </location>
</feature>
<dbReference type="GO" id="GO:0007165">
    <property type="term" value="P:signal transduction"/>
    <property type="evidence" value="ECO:0007669"/>
    <property type="project" value="InterPro"/>
</dbReference>
<dbReference type="SUPFAM" id="SSF48350">
    <property type="entry name" value="GTPase activation domain, GAP"/>
    <property type="match status" value="1"/>
</dbReference>
<protein>
    <recommendedName>
        <fullName evidence="1">Rho-GAP domain-containing protein</fullName>
    </recommendedName>
</protein>
<proteinExistence type="predicted"/>
<dbReference type="InterPro" id="IPR008936">
    <property type="entry name" value="Rho_GTPase_activation_prot"/>
</dbReference>
<gene>
    <name evidence="2" type="ORF">DSPE1174_LOCUS10617</name>
</gene>
<dbReference type="Pfam" id="PF00620">
    <property type="entry name" value="RhoGAP"/>
    <property type="match status" value="1"/>
</dbReference>
<name>A0A7S2BX88_9STRA</name>
<dbReference type="EMBL" id="HBGS01020555">
    <property type="protein sequence ID" value="CAD9409113.1"/>
    <property type="molecule type" value="Transcribed_RNA"/>
</dbReference>
<dbReference type="InterPro" id="IPR000198">
    <property type="entry name" value="RhoGAP_dom"/>
</dbReference>
<evidence type="ECO:0000313" key="2">
    <source>
        <dbReference type="EMBL" id="CAD9409113.1"/>
    </source>
</evidence>
<dbReference type="PROSITE" id="PS50238">
    <property type="entry name" value="RHOGAP"/>
    <property type="match status" value="1"/>
</dbReference>
<organism evidence="2">
    <name type="scientific">Octactis speculum</name>
    <dbReference type="NCBI Taxonomy" id="3111310"/>
    <lineage>
        <taxon>Eukaryota</taxon>
        <taxon>Sar</taxon>
        <taxon>Stramenopiles</taxon>
        <taxon>Ochrophyta</taxon>
        <taxon>Dictyochophyceae</taxon>
        <taxon>Dictyochales</taxon>
        <taxon>Dictyochaceae</taxon>
        <taxon>Octactis</taxon>
    </lineage>
</organism>
<dbReference type="AlphaFoldDB" id="A0A7S2BX88"/>
<evidence type="ECO:0000259" key="1">
    <source>
        <dbReference type="PROSITE" id="PS50238"/>
    </source>
</evidence>
<accession>A0A7S2BX88</accession>
<reference evidence="2" key="1">
    <citation type="submission" date="2021-01" db="EMBL/GenBank/DDBJ databases">
        <authorList>
            <person name="Corre E."/>
            <person name="Pelletier E."/>
            <person name="Niang G."/>
            <person name="Scheremetjew M."/>
            <person name="Finn R."/>
            <person name="Kale V."/>
            <person name="Holt S."/>
            <person name="Cochrane G."/>
            <person name="Meng A."/>
            <person name="Brown T."/>
            <person name="Cohen L."/>
        </authorList>
    </citation>
    <scope>NUCLEOTIDE SEQUENCE</scope>
    <source>
        <strain evidence="2">CCMP1381</strain>
    </source>
</reference>
<dbReference type="Gene3D" id="1.10.555.10">
    <property type="entry name" value="Rho GTPase activation protein"/>
    <property type="match status" value="1"/>
</dbReference>